<gene>
    <name evidence="1" type="ORF">WILLOW_56</name>
</gene>
<reference evidence="1 2" key="1">
    <citation type="journal article" date="2015" name="Genome Announc.">
        <title>Complete Genome Sequences of Nine Phages Capable of Infecting Paenibacillus larvae, the Causative Agent of American Foulbrood Disease in Honeybees.</title>
        <authorList>
            <person name="Tsourkas P.K."/>
            <person name="Yost D.G."/>
            <person name="Krohn A."/>
            <person name="LeBlanc L."/>
            <person name="Zhang A."/>
            <person name="Stamereilers C."/>
            <person name="Amy P.S."/>
        </authorList>
    </citation>
    <scope>NUCLEOTIDE SEQUENCE [LARGE SCALE GENOMIC DNA]</scope>
</reference>
<dbReference type="EMBL" id="KT361650">
    <property type="protein sequence ID" value="ALA12390.1"/>
    <property type="molecule type" value="Genomic_DNA"/>
</dbReference>
<organism evidence="1 2">
    <name type="scientific">Paenibacillus phage Willow</name>
    <dbReference type="NCBI Taxonomy" id="1636262"/>
    <lineage>
        <taxon>Viruses</taxon>
        <taxon>Duplodnaviria</taxon>
        <taxon>Heunggongvirae</taxon>
        <taxon>Uroviricota</taxon>
        <taxon>Caudoviricetes</taxon>
        <taxon>Fernvirus</taxon>
        <taxon>Fernvirus fern</taxon>
    </lineage>
</organism>
<dbReference type="Proteomes" id="UP000225905">
    <property type="component" value="Segment"/>
</dbReference>
<protein>
    <submittedName>
        <fullName evidence="1">Uncharacterized protein</fullName>
    </submittedName>
</protein>
<sequence length="71" mass="7994">MNRPICELCKKNESKTALIDTHGKYKYICLGCEEQLFGRACQVCNGDGFFEIGEAERELEDCPYCHGTGVK</sequence>
<accession>A0A0K2CY13</accession>
<name>A0A0K2CY13_9CAUD</name>
<proteinExistence type="predicted"/>
<evidence type="ECO:0000313" key="2">
    <source>
        <dbReference type="Proteomes" id="UP000225905"/>
    </source>
</evidence>
<evidence type="ECO:0000313" key="1">
    <source>
        <dbReference type="EMBL" id="ALA12390.1"/>
    </source>
</evidence>